<comment type="caution">
    <text evidence="2">The sequence shown here is derived from an EMBL/GenBank/DDBJ whole genome shotgun (WGS) entry which is preliminary data.</text>
</comment>
<dbReference type="Pfam" id="PF00075">
    <property type="entry name" value="RNase_H"/>
    <property type="match status" value="1"/>
</dbReference>
<sequence length="1258" mass="141641">MTATVYGVPRSQAHPRAWEETEAILRPLTEELVMGRHGPRVIGGDFNRPAGSSRELAIWRDHGWQEIQDLALARWGKAVEMTCKHATRHDFLWLSPEAAALCSGSEVHHSFVDHVVLEAKLHVPSSACRIFTWPRPSTIPWDDTQVDLWHQTVSPLVAGPSEGLPVQCKGRATRIEPSTREVCPGVLRASRPGEAVIANDLLGREVKRWFQRLRRLQSLKHALGVGKQTDQARQYRSQLWRSVLNAKGFAPTFADWWPRRVVRLHGAPQVMQEMPNAAQAAIIYDDFHSNYRKLESWHLRKRSSVLQSKYAESSRVLFAAFVRPDHLCSRRLSGTMPTKSWGLRVPCAVFPPGKSALSRWNQHVEIRPEHWDRIQQWLCTVRKLKKTAARGPDAYARLDLLNMVEVACLRGVPLAGGMADVVKAFNGLPRVPLLRAAARLGFPQCVLKPWVSFISLVKRRFLMGEAVSEAVASTSGFIEGDPLSVTAMSVASILYHQYMHFFEPRVQHASYVDNLAVTAESVYLAARGFCVMESFWEILGLQLDNEKSYFWATTAQDRKLLVSLGLTVAEHRRELGGYLTFGPRHRVADMAQRLELLTPIWPVLRRSRAPARQKWAAVTTKFWPMVFHGAASCWLSDTAVDKLRAKMAWALGWTCAGAGPDLRALTEGPMELDPAFFQIWTCMRDFQRLASKSSTLQQLWVEFMGDFHGRSLAGPFSTLHHHAEALNWGFLEPPQVTDHRGSSHDFLTLPKRSLRRLLEDAWAQKVMRRQASRAALRDMGDLDIQLARELGPQHNAQQRAWLGMVRAGAAITASQQACFDLSKTDCCLHCQVPDTREHRLFDCPLFQGGGLVRDAGDNRPLTELLLPCWHPELGGHLRDLVGLPDMGWQWTRPPNELPHVDIFTDGSCMYGAEDYLALGAWAAVCAQMSLVVASGLMVGLCQTIDRCELFAILVALRWTADVGCGLTIWTDSKFAFEGLLALLHGETCAGLGHQDLWREIEALIPACRAVYAQWVPSHVDPGNCDDPVAAYAAQWNQVADRQAGLMNHMRAKSFLGRHARILQHRQNRRRRMRALAAQYVKVAEATNVARRHTGDHEDVPLAELVQCEAHMRDGFADLFPPNWFHFIKCSGGFGQVEARDIVQRLLTSDEEVAPRFWVSWIELVFLVVMVFGCGDQYRGRTLSYWVSCVRQVLRPLLIRFGARGWLARGAICGVCFAVETVLVGVSSEDFAISRNLFQEWRAGRVIKKIADLSRPLRP</sequence>
<evidence type="ECO:0000313" key="2">
    <source>
        <dbReference type="EMBL" id="CAE7303526.1"/>
    </source>
</evidence>
<keyword evidence="3" id="KW-1185">Reference proteome</keyword>
<dbReference type="InterPro" id="IPR002156">
    <property type="entry name" value="RNaseH_domain"/>
</dbReference>
<dbReference type="SUPFAM" id="SSF53098">
    <property type="entry name" value="Ribonuclease H-like"/>
    <property type="match status" value="1"/>
</dbReference>
<dbReference type="EMBL" id="CAJNIZ010010624">
    <property type="protein sequence ID" value="CAE7303526.1"/>
    <property type="molecule type" value="Genomic_DNA"/>
</dbReference>
<reference evidence="2" key="1">
    <citation type="submission" date="2021-02" db="EMBL/GenBank/DDBJ databases">
        <authorList>
            <person name="Dougan E. K."/>
            <person name="Rhodes N."/>
            <person name="Thang M."/>
            <person name="Chan C."/>
        </authorList>
    </citation>
    <scope>NUCLEOTIDE SEQUENCE</scope>
</reference>
<organism evidence="2 3">
    <name type="scientific">Symbiodinium pilosum</name>
    <name type="common">Dinoflagellate</name>
    <dbReference type="NCBI Taxonomy" id="2952"/>
    <lineage>
        <taxon>Eukaryota</taxon>
        <taxon>Sar</taxon>
        <taxon>Alveolata</taxon>
        <taxon>Dinophyceae</taxon>
        <taxon>Suessiales</taxon>
        <taxon>Symbiodiniaceae</taxon>
        <taxon>Symbiodinium</taxon>
    </lineage>
</organism>
<gene>
    <name evidence="2" type="primary">rnhA</name>
    <name evidence="2" type="ORF">SPIL2461_LOCUS6855</name>
</gene>
<dbReference type="PROSITE" id="PS50879">
    <property type="entry name" value="RNASE_H_1"/>
    <property type="match status" value="1"/>
</dbReference>
<feature type="domain" description="RNase H type-1" evidence="1">
    <location>
        <begin position="896"/>
        <end position="1048"/>
    </location>
</feature>
<dbReference type="Proteomes" id="UP000649617">
    <property type="component" value="Unassembled WGS sequence"/>
</dbReference>
<proteinExistence type="predicted"/>
<evidence type="ECO:0000313" key="3">
    <source>
        <dbReference type="Proteomes" id="UP000649617"/>
    </source>
</evidence>
<evidence type="ECO:0000259" key="1">
    <source>
        <dbReference type="PROSITE" id="PS50879"/>
    </source>
</evidence>
<dbReference type="GO" id="GO:0003676">
    <property type="term" value="F:nucleic acid binding"/>
    <property type="evidence" value="ECO:0007669"/>
    <property type="project" value="InterPro"/>
</dbReference>
<dbReference type="Gene3D" id="3.30.420.10">
    <property type="entry name" value="Ribonuclease H-like superfamily/Ribonuclease H"/>
    <property type="match status" value="1"/>
</dbReference>
<dbReference type="OrthoDB" id="448147at2759"/>
<dbReference type="InterPro" id="IPR012337">
    <property type="entry name" value="RNaseH-like_sf"/>
</dbReference>
<protein>
    <submittedName>
        <fullName evidence="2">RnhA protein</fullName>
    </submittedName>
</protein>
<accession>A0A812NAC8</accession>
<dbReference type="GO" id="GO:0004523">
    <property type="term" value="F:RNA-DNA hybrid ribonuclease activity"/>
    <property type="evidence" value="ECO:0007669"/>
    <property type="project" value="InterPro"/>
</dbReference>
<dbReference type="AlphaFoldDB" id="A0A812NAC8"/>
<dbReference type="InterPro" id="IPR036397">
    <property type="entry name" value="RNaseH_sf"/>
</dbReference>
<name>A0A812NAC8_SYMPI</name>